<dbReference type="EMBL" id="CAAE01007089">
    <property type="protein sequence ID" value="CAF89629.1"/>
    <property type="molecule type" value="Genomic_DNA"/>
</dbReference>
<dbReference type="KEGG" id="tng:GSTEN00003598G001"/>
<organism evidence="1">
    <name type="scientific">Tetraodon nigroviridis</name>
    <name type="common">Spotted green pufferfish</name>
    <name type="synonym">Chelonodon nigroviridis</name>
    <dbReference type="NCBI Taxonomy" id="99883"/>
    <lineage>
        <taxon>Eukaryota</taxon>
        <taxon>Metazoa</taxon>
        <taxon>Chordata</taxon>
        <taxon>Craniata</taxon>
        <taxon>Vertebrata</taxon>
        <taxon>Euteleostomi</taxon>
        <taxon>Actinopterygii</taxon>
        <taxon>Neopterygii</taxon>
        <taxon>Teleostei</taxon>
        <taxon>Neoteleostei</taxon>
        <taxon>Acanthomorphata</taxon>
        <taxon>Eupercaria</taxon>
        <taxon>Tetraodontiformes</taxon>
        <taxon>Tetradontoidea</taxon>
        <taxon>Tetraodontidae</taxon>
        <taxon>Tetraodon</taxon>
    </lineage>
</organism>
<sequence length="76" mass="8122">QQEGLDDGPDFLSEEERGVSVRVGAARWSLCPLRSGSPRPTSPFKRPLHVELHGAVGAGSMLTGWRPLAAAANWAN</sequence>
<accession>Q4TBV3</accession>
<evidence type="ECO:0000313" key="1">
    <source>
        <dbReference type="EMBL" id="CAF89629.1"/>
    </source>
</evidence>
<reference evidence="1" key="1">
    <citation type="journal article" date="2004" name="Nature">
        <title>Genome duplication in the teleost fish Tetraodon nigroviridis reveals the early vertebrate proto-karyotype.</title>
        <authorList>
            <person name="Jaillon O."/>
            <person name="Aury J.-M."/>
            <person name="Brunet F."/>
            <person name="Petit J.-L."/>
            <person name="Stange-Thomann N."/>
            <person name="Mauceli E."/>
            <person name="Bouneau L."/>
            <person name="Fischer C."/>
            <person name="Ozouf-Costaz C."/>
            <person name="Bernot A."/>
            <person name="Nicaud S."/>
            <person name="Jaffe D."/>
            <person name="Fisher S."/>
            <person name="Lutfalla G."/>
            <person name="Dossat C."/>
            <person name="Segurens B."/>
            <person name="Dasilva C."/>
            <person name="Salanoubat M."/>
            <person name="Levy M."/>
            <person name="Boudet N."/>
            <person name="Castellano S."/>
            <person name="Anthouard V."/>
            <person name="Jubin C."/>
            <person name="Castelli V."/>
            <person name="Katinka M."/>
            <person name="Vacherie B."/>
            <person name="Biemont C."/>
            <person name="Skalli Z."/>
            <person name="Cattolico L."/>
            <person name="Poulain J."/>
            <person name="De Berardinis V."/>
            <person name="Cruaud C."/>
            <person name="Duprat S."/>
            <person name="Brottier P."/>
            <person name="Coutanceau J.-P."/>
            <person name="Gouzy J."/>
            <person name="Parra G."/>
            <person name="Lardier G."/>
            <person name="Chapple C."/>
            <person name="McKernan K.J."/>
            <person name="McEwan P."/>
            <person name="Bosak S."/>
            <person name="Kellis M."/>
            <person name="Volff J.-N."/>
            <person name="Guigo R."/>
            <person name="Zody M.C."/>
            <person name="Mesirov J."/>
            <person name="Lindblad-Toh K."/>
            <person name="Birren B."/>
            <person name="Nusbaum C."/>
            <person name="Kahn D."/>
            <person name="Robinson-Rechavi M."/>
            <person name="Laudet V."/>
            <person name="Schachter V."/>
            <person name="Quetier F."/>
            <person name="Saurin W."/>
            <person name="Scarpelli C."/>
            <person name="Wincker P."/>
            <person name="Lander E.S."/>
            <person name="Weissenbach J."/>
            <person name="Roest Crollius H."/>
        </authorList>
    </citation>
    <scope>NUCLEOTIDE SEQUENCE [LARGE SCALE GENOMIC DNA]</scope>
</reference>
<gene>
    <name evidence="1" type="ORF">GSTENG00003598001</name>
</gene>
<feature type="non-terminal residue" evidence="1">
    <location>
        <position position="1"/>
    </location>
</feature>
<proteinExistence type="predicted"/>
<reference evidence="1" key="2">
    <citation type="submission" date="2004-02" db="EMBL/GenBank/DDBJ databases">
        <authorList>
            <consortium name="Genoscope"/>
            <consortium name="Whitehead Institute Centre for Genome Research"/>
        </authorList>
    </citation>
    <scope>NUCLEOTIDE SEQUENCE</scope>
</reference>
<name>Q4TBV3_TETNG</name>
<comment type="caution">
    <text evidence="1">The sequence shown here is derived from an EMBL/GenBank/DDBJ whole genome shotgun (WGS) entry which is preliminary data.</text>
</comment>
<dbReference type="AlphaFoldDB" id="Q4TBV3"/>
<protein>
    <submittedName>
        <fullName evidence="1">(spotted green pufferfish) hypothetical protein</fullName>
    </submittedName>
</protein>